<dbReference type="GO" id="GO:0032259">
    <property type="term" value="P:methylation"/>
    <property type="evidence" value="ECO:0007669"/>
    <property type="project" value="UniProtKB-KW"/>
</dbReference>
<evidence type="ECO:0000256" key="2">
    <source>
        <dbReference type="ARBA" id="ARBA00022603"/>
    </source>
</evidence>
<dbReference type="PANTHER" id="PTHR44942:SF4">
    <property type="entry name" value="METHYLTRANSFERASE TYPE 11 DOMAIN-CONTAINING PROTEIN"/>
    <property type="match status" value="1"/>
</dbReference>
<protein>
    <submittedName>
        <fullName evidence="5">Methyltransferase domain-containing protein</fullName>
    </submittedName>
</protein>
<keyword evidence="2 5" id="KW-0489">Methyltransferase</keyword>
<dbReference type="InterPro" id="IPR029063">
    <property type="entry name" value="SAM-dependent_MTases_sf"/>
</dbReference>
<evidence type="ECO:0000256" key="3">
    <source>
        <dbReference type="ARBA" id="ARBA00022679"/>
    </source>
</evidence>
<comment type="similarity">
    <text evidence="1">Belongs to the methyltransferase superfamily.</text>
</comment>
<feature type="domain" description="Methyltransferase type 11" evidence="4">
    <location>
        <begin position="47"/>
        <end position="141"/>
    </location>
</feature>
<dbReference type="Gene3D" id="3.40.50.150">
    <property type="entry name" value="Vaccinia Virus protein VP39"/>
    <property type="match status" value="1"/>
</dbReference>
<sequence length="213" mass="24161">MEQKNKETYWSRFTEDFEKKQSHVVGQEILLLAHQELLKENNLGDVLELGCGTGLYTETLQKISKNVVATDFSEEMIVYAQQKRGNLENVRFQQADALNLDFEAESFDTVFMANLIHVIGNAEKVIQESKRVLKKGGKLIINSFAIADMSFLNQLTMGIRYIKTFGKPSAEATKEKTTKESVETLLISNGFEISKSILLGRKYKSFYITATKI</sequence>
<reference evidence="5" key="1">
    <citation type="submission" date="2022-11" db="EMBL/GenBank/DDBJ databases">
        <title>Marilongibacter aestuarii gen. nov., sp. nov., isolated from tidal flat sediment.</title>
        <authorList>
            <person name="Jiayan W."/>
        </authorList>
    </citation>
    <scope>NUCLEOTIDE SEQUENCE</scope>
    <source>
        <strain evidence="5">Z1-6</strain>
    </source>
</reference>
<dbReference type="SUPFAM" id="SSF53335">
    <property type="entry name" value="S-adenosyl-L-methionine-dependent methyltransferases"/>
    <property type="match status" value="1"/>
</dbReference>
<comment type="caution">
    <text evidence="5">The sequence shown here is derived from an EMBL/GenBank/DDBJ whole genome shotgun (WGS) entry which is preliminary data.</text>
</comment>
<evidence type="ECO:0000256" key="1">
    <source>
        <dbReference type="ARBA" id="ARBA00008361"/>
    </source>
</evidence>
<dbReference type="Pfam" id="PF08241">
    <property type="entry name" value="Methyltransf_11"/>
    <property type="match status" value="1"/>
</dbReference>
<dbReference type="CDD" id="cd02440">
    <property type="entry name" value="AdoMet_MTases"/>
    <property type="match status" value="1"/>
</dbReference>
<gene>
    <name evidence="5" type="ORF">OU798_21320</name>
</gene>
<evidence type="ECO:0000313" key="6">
    <source>
        <dbReference type="Proteomes" id="UP001145087"/>
    </source>
</evidence>
<evidence type="ECO:0000313" key="5">
    <source>
        <dbReference type="EMBL" id="MCY1722902.1"/>
    </source>
</evidence>
<dbReference type="GO" id="GO:0008757">
    <property type="term" value="F:S-adenosylmethionine-dependent methyltransferase activity"/>
    <property type="evidence" value="ECO:0007669"/>
    <property type="project" value="InterPro"/>
</dbReference>
<proteinExistence type="inferred from homology"/>
<organism evidence="5 6">
    <name type="scientific">Draconibacterium aestuarii</name>
    <dbReference type="NCBI Taxonomy" id="2998507"/>
    <lineage>
        <taxon>Bacteria</taxon>
        <taxon>Pseudomonadati</taxon>
        <taxon>Bacteroidota</taxon>
        <taxon>Bacteroidia</taxon>
        <taxon>Marinilabiliales</taxon>
        <taxon>Prolixibacteraceae</taxon>
        <taxon>Draconibacterium</taxon>
    </lineage>
</organism>
<accession>A0A9X3FAL1</accession>
<dbReference type="InterPro" id="IPR013216">
    <property type="entry name" value="Methyltransf_11"/>
</dbReference>
<dbReference type="PANTHER" id="PTHR44942">
    <property type="entry name" value="METHYLTRANSF_11 DOMAIN-CONTAINING PROTEIN"/>
    <property type="match status" value="1"/>
</dbReference>
<evidence type="ECO:0000259" key="4">
    <source>
        <dbReference type="Pfam" id="PF08241"/>
    </source>
</evidence>
<dbReference type="Proteomes" id="UP001145087">
    <property type="component" value="Unassembled WGS sequence"/>
</dbReference>
<dbReference type="RefSeq" id="WP_343335226.1">
    <property type="nucleotide sequence ID" value="NZ_JAPOHD010000064.1"/>
</dbReference>
<keyword evidence="6" id="KW-1185">Reference proteome</keyword>
<dbReference type="InterPro" id="IPR051052">
    <property type="entry name" value="Diverse_substrate_MTase"/>
</dbReference>
<keyword evidence="3" id="KW-0808">Transferase</keyword>
<dbReference type="AlphaFoldDB" id="A0A9X3FAL1"/>
<name>A0A9X3FAL1_9BACT</name>
<dbReference type="EMBL" id="JAPOHD010000064">
    <property type="protein sequence ID" value="MCY1722902.1"/>
    <property type="molecule type" value="Genomic_DNA"/>
</dbReference>